<feature type="compositionally biased region" description="Gly residues" evidence="1">
    <location>
        <begin position="31"/>
        <end position="67"/>
    </location>
</feature>
<dbReference type="STRING" id="52.CMC5_034030"/>
<proteinExistence type="predicted"/>
<dbReference type="PROSITE" id="PS51257">
    <property type="entry name" value="PROKAR_LIPOPROTEIN"/>
    <property type="match status" value="1"/>
</dbReference>
<dbReference type="Proteomes" id="UP000067626">
    <property type="component" value="Chromosome"/>
</dbReference>
<dbReference type="RefSeq" id="WP_156338653.1">
    <property type="nucleotide sequence ID" value="NZ_CP012159.1"/>
</dbReference>
<accession>A0A0K1EEF6</accession>
<dbReference type="SUPFAM" id="SSF63829">
    <property type="entry name" value="Calcium-dependent phosphotriesterase"/>
    <property type="match status" value="1"/>
</dbReference>
<evidence type="ECO:0000256" key="1">
    <source>
        <dbReference type="SAM" id="MobiDB-lite"/>
    </source>
</evidence>
<dbReference type="PANTHER" id="PTHR35580">
    <property type="entry name" value="CELL SURFACE GLYCOPROTEIN (S-LAYER PROTEIN)-LIKE PROTEIN"/>
    <property type="match status" value="1"/>
</dbReference>
<evidence type="ECO:0000313" key="3">
    <source>
        <dbReference type="Proteomes" id="UP000067626"/>
    </source>
</evidence>
<dbReference type="EMBL" id="CP012159">
    <property type="protein sequence ID" value="AKT39255.1"/>
    <property type="molecule type" value="Genomic_DNA"/>
</dbReference>
<dbReference type="OrthoDB" id="870410at2"/>
<dbReference type="KEGG" id="ccro:CMC5_034030"/>
<name>A0A0K1EEF6_CHOCO</name>
<sequence length="548" mass="55641">MNRWIPLLGLACGLGACTLVELTNGQRPPAGEGGGGEMGGAGPGGSGPGPGGSGGGGEAGAGGAGGEGGGPWANGLCSSGPPGSQVDWVCHFGNDEDQDWSQSRVRLASHPEGVVLVASTAEPIAFGDEPRGDVGRQNVFVVSFDRDGHPRWSQALTGTATNKSVADVAVSPVDGSIAVAGWYENGNLELDGVAIAARGIDGYLFVFEADGTPRDARLFREVAGEASINTQRAFSVAFDDAGALYVGGEYRGQLAVRSMDGTTDANAGCALSSTAAMNMEGYVLKLEPGVNGGFECAWARKIGGALNERTTTVAALPNGGVAAGGYFRNVVTVDTTPPFSYDSPDDDSDDGFVLVLGDDGSMQAGGFVRIGGLNTDQVTQVRADGDSLHVVGHLSSGSTTMPGCDAIQVRGGDRDAFVAQILLDGAMCTHATKIASESSDDDGLGVATSAGWVGVVGIAGRDLTAGNVTMPYQGARDGFLMMLDVETGTPMHALPVGSLGDDAARAIAPVMGSPAFYVAGMYGGPIDELGLPRPTAPEDYFLARVRVP</sequence>
<reference evidence="2 3" key="1">
    <citation type="submission" date="2015-07" db="EMBL/GenBank/DDBJ databases">
        <title>Genome analysis of myxobacterium Chondromyces crocatus Cm c5 reveals a high potential for natural compound synthesis and the genetic basis for the loss of fruiting body formation.</title>
        <authorList>
            <person name="Zaburannyi N."/>
            <person name="Bunk B."/>
            <person name="Maier J."/>
            <person name="Overmann J."/>
            <person name="Mueller R."/>
        </authorList>
    </citation>
    <scope>NUCLEOTIDE SEQUENCE [LARGE SCALE GENOMIC DNA]</scope>
    <source>
        <strain evidence="2 3">Cm c5</strain>
    </source>
</reference>
<protein>
    <submittedName>
        <fullName evidence="2">Uncharacterized protein</fullName>
    </submittedName>
</protein>
<evidence type="ECO:0000313" key="2">
    <source>
        <dbReference type="EMBL" id="AKT39255.1"/>
    </source>
</evidence>
<gene>
    <name evidence="2" type="ORF">CMC5_034030</name>
</gene>
<dbReference type="InterPro" id="IPR052918">
    <property type="entry name" value="Motility_Chemotaxis_Reg"/>
</dbReference>
<dbReference type="AlphaFoldDB" id="A0A0K1EEF6"/>
<organism evidence="2 3">
    <name type="scientific">Chondromyces crocatus</name>
    <dbReference type="NCBI Taxonomy" id="52"/>
    <lineage>
        <taxon>Bacteria</taxon>
        <taxon>Pseudomonadati</taxon>
        <taxon>Myxococcota</taxon>
        <taxon>Polyangia</taxon>
        <taxon>Polyangiales</taxon>
        <taxon>Polyangiaceae</taxon>
        <taxon>Chondromyces</taxon>
    </lineage>
</organism>
<keyword evidence="3" id="KW-1185">Reference proteome</keyword>
<dbReference type="PANTHER" id="PTHR35580:SF1">
    <property type="entry name" value="PHYTASE-LIKE DOMAIN-CONTAINING PROTEIN"/>
    <property type="match status" value="1"/>
</dbReference>
<feature type="region of interest" description="Disordered" evidence="1">
    <location>
        <begin position="28"/>
        <end position="67"/>
    </location>
</feature>